<evidence type="ECO:0000313" key="2">
    <source>
        <dbReference type="EMBL" id="BAS70536.1"/>
    </source>
</evidence>
<keyword evidence="3" id="KW-1185">Reference proteome</keyword>
<dbReference type="InParanoid" id="A0A0P0UYP0"/>
<organism evidence="2 3">
    <name type="scientific">Oryza sativa subsp. japonica</name>
    <name type="common">Rice</name>
    <dbReference type="NCBI Taxonomy" id="39947"/>
    <lineage>
        <taxon>Eukaryota</taxon>
        <taxon>Viridiplantae</taxon>
        <taxon>Streptophyta</taxon>
        <taxon>Embryophyta</taxon>
        <taxon>Tracheophyta</taxon>
        <taxon>Spermatophyta</taxon>
        <taxon>Magnoliopsida</taxon>
        <taxon>Liliopsida</taxon>
        <taxon>Poales</taxon>
        <taxon>Poaceae</taxon>
        <taxon>BOP clade</taxon>
        <taxon>Oryzoideae</taxon>
        <taxon>Oryzeae</taxon>
        <taxon>Oryzinae</taxon>
        <taxon>Oryza</taxon>
        <taxon>Oryza sativa</taxon>
    </lineage>
</organism>
<sequence>MPTTRTTDRSPPPPREQEKQRREGEKLPASPTTSASPARMACFVTTTTMMATRPMLSASRSATSLTSLPTRAARAPSASVTATLLTSGLLAASFPRLCSLFVYDCFVGDDNTRPLPPLKWQLPPTLQSRTSCSSITPRSPAASPSPPLASRSSAERGGGGRSWEASGGAHG</sequence>
<dbReference type="PaxDb" id="39947-A0A0P0UYP0"/>
<feature type="compositionally biased region" description="Low complexity" evidence="1">
    <location>
        <begin position="133"/>
        <end position="152"/>
    </location>
</feature>
<name>A0A0P0UYP0_ORYSJ</name>
<feature type="compositionally biased region" description="Basic and acidic residues" evidence="1">
    <location>
        <begin position="15"/>
        <end position="26"/>
    </location>
</feature>
<reference evidence="3" key="1">
    <citation type="journal article" date="2005" name="Nature">
        <title>The map-based sequence of the rice genome.</title>
        <authorList>
            <consortium name="International rice genome sequencing project (IRGSP)"/>
            <person name="Matsumoto T."/>
            <person name="Wu J."/>
            <person name="Kanamori H."/>
            <person name="Katayose Y."/>
            <person name="Fujisawa M."/>
            <person name="Namiki N."/>
            <person name="Mizuno H."/>
            <person name="Yamamoto K."/>
            <person name="Antonio B.A."/>
            <person name="Baba T."/>
            <person name="Sakata K."/>
            <person name="Nagamura Y."/>
            <person name="Aoki H."/>
            <person name="Arikawa K."/>
            <person name="Arita K."/>
            <person name="Bito T."/>
            <person name="Chiden Y."/>
            <person name="Fujitsuka N."/>
            <person name="Fukunaka R."/>
            <person name="Hamada M."/>
            <person name="Harada C."/>
            <person name="Hayashi A."/>
            <person name="Hijishita S."/>
            <person name="Honda M."/>
            <person name="Hosokawa S."/>
            <person name="Ichikawa Y."/>
            <person name="Idonuma A."/>
            <person name="Iijima M."/>
            <person name="Ikeda M."/>
            <person name="Ikeno M."/>
            <person name="Ito K."/>
            <person name="Ito S."/>
            <person name="Ito T."/>
            <person name="Ito Y."/>
            <person name="Ito Y."/>
            <person name="Iwabuchi A."/>
            <person name="Kamiya K."/>
            <person name="Karasawa W."/>
            <person name="Kurita K."/>
            <person name="Katagiri S."/>
            <person name="Kikuta A."/>
            <person name="Kobayashi H."/>
            <person name="Kobayashi N."/>
            <person name="Machita K."/>
            <person name="Maehara T."/>
            <person name="Masukawa M."/>
            <person name="Mizubayashi T."/>
            <person name="Mukai Y."/>
            <person name="Nagasaki H."/>
            <person name="Nagata Y."/>
            <person name="Naito S."/>
            <person name="Nakashima M."/>
            <person name="Nakama Y."/>
            <person name="Nakamichi Y."/>
            <person name="Nakamura M."/>
            <person name="Meguro A."/>
            <person name="Negishi M."/>
            <person name="Ohta I."/>
            <person name="Ohta T."/>
            <person name="Okamoto M."/>
            <person name="Ono N."/>
            <person name="Saji S."/>
            <person name="Sakaguchi M."/>
            <person name="Sakai K."/>
            <person name="Shibata M."/>
            <person name="Shimokawa T."/>
            <person name="Song J."/>
            <person name="Takazaki Y."/>
            <person name="Terasawa K."/>
            <person name="Tsugane M."/>
            <person name="Tsuji K."/>
            <person name="Ueda S."/>
            <person name="Waki K."/>
            <person name="Yamagata H."/>
            <person name="Yamamoto M."/>
            <person name="Yamamoto S."/>
            <person name="Yamane H."/>
            <person name="Yoshiki S."/>
            <person name="Yoshihara R."/>
            <person name="Yukawa K."/>
            <person name="Zhong H."/>
            <person name="Yano M."/>
            <person name="Yuan Q."/>
            <person name="Ouyang S."/>
            <person name="Liu J."/>
            <person name="Jones K.M."/>
            <person name="Gansberger K."/>
            <person name="Moffat K."/>
            <person name="Hill J."/>
            <person name="Bera J."/>
            <person name="Fadrosh D."/>
            <person name="Jin S."/>
            <person name="Johri S."/>
            <person name="Kim M."/>
            <person name="Overton L."/>
            <person name="Reardon M."/>
            <person name="Tsitrin T."/>
            <person name="Vuong H."/>
            <person name="Weaver B."/>
            <person name="Ciecko A."/>
            <person name="Tallon L."/>
            <person name="Jackson J."/>
            <person name="Pai G."/>
            <person name="Aken S.V."/>
            <person name="Utterback T."/>
            <person name="Reidmuller S."/>
            <person name="Feldblyum T."/>
            <person name="Hsiao J."/>
            <person name="Zismann V."/>
            <person name="Iobst S."/>
            <person name="de Vazeille A.R."/>
            <person name="Buell C.R."/>
            <person name="Ying K."/>
            <person name="Li Y."/>
            <person name="Lu T."/>
            <person name="Huang Y."/>
            <person name="Zhao Q."/>
            <person name="Feng Q."/>
            <person name="Zhang L."/>
            <person name="Zhu J."/>
            <person name="Weng Q."/>
            <person name="Mu J."/>
            <person name="Lu Y."/>
            <person name="Fan D."/>
            <person name="Liu Y."/>
            <person name="Guan J."/>
            <person name="Zhang Y."/>
            <person name="Yu S."/>
            <person name="Liu X."/>
            <person name="Zhang Y."/>
            <person name="Hong G."/>
            <person name="Han B."/>
            <person name="Choisne N."/>
            <person name="Demange N."/>
            <person name="Orjeda G."/>
            <person name="Samain S."/>
            <person name="Cattolico L."/>
            <person name="Pelletier E."/>
            <person name="Couloux A."/>
            <person name="Segurens B."/>
            <person name="Wincker P."/>
            <person name="D'Hont A."/>
            <person name="Scarpelli C."/>
            <person name="Weissenbach J."/>
            <person name="Salanoubat M."/>
            <person name="Quetier F."/>
            <person name="Yu Y."/>
            <person name="Kim H.R."/>
            <person name="Rambo T."/>
            <person name="Currie J."/>
            <person name="Collura K."/>
            <person name="Luo M."/>
            <person name="Yang T."/>
            <person name="Ammiraju J.S.S."/>
            <person name="Engler F."/>
            <person name="Soderlund C."/>
            <person name="Wing R.A."/>
            <person name="Palmer L.E."/>
            <person name="de la Bastide M."/>
            <person name="Spiegel L."/>
            <person name="Nascimento L."/>
            <person name="Zutavern T."/>
            <person name="O'Shaughnessy A."/>
            <person name="Dike S."/>
            <person name="Dedhia N."/>
            <person name="Preston R."/>
            <person name="Balija V."/>
            <person name="McCombie W.R."/>
            <person name="Chow T."/>
            <person name="Chen H."/>
            <person name="Chung M."/>
            <person name="Chen C."/>
            <person name="Shaw J."/>
            <person name="Wu H."/>
            <person name="Hsiao K."/>
            <person name="Chao Y."/>
            <person name="Chu M."/>
            <person name="Cheng C."/>
            <person name="Hour A."/>
            <person name="Lee P."/>
            <person name="Lin S."/>
            <person name="Lin Y."/>
            <person name="Liou J."/>
            <person name="Liu S."/>
            <person name="Hsing Y."/>
            <person name="Raghuvanshi S."/>
            <person name="Mohanty A."/>
            <person name="Bharti A.K."/>
            <person name="Gaur A."/>
            <person name="Gupta V."/>
            <person name="Kumar D."/>
            <person name="Ravi V."/>
            <person name="Vij S."/>
            <person name="Kapur A."/>
            <person name="Khurana P."/>
            <person name="Khurana P."/>
            <person name="Khurana J.P."/>
            <person name="Tyagi A.K."/>
            <person name="Gaikwad K."/>
            <person name="Singh A."/>
            <person name="Dalal V."/>
            <person name="Srivastava S."/>
            <person name="Dixit A."/>
            <person name="Pal A.K."/>
            <person name="Ghazi I.A."/>
            <person name="Yadav M."/>
            <person name="Pandit A."/>
            <person name="Bhargava A."/>
            <person name="Sureshbabu K."/>
            <person name="Batra K."/>
            <person name="Sharma T.R."/>
            <person name="Mohapatra T."/>
            <person name="Singh N.K."/>
            <person name="Messing J."/>
            <person name="Nelson A.B."/>
            <person name="Fuks G."/>
            <person name="Kavchok S."/>
            <person name="Keizer G."/>
            <person name="Linton E."/>
            <person name="Llaca V."/>
            <person name="Song R."/>
            <person name="Tanyolac B."/>
            <person name="Young S."/>
            <person name="Ho-Il K."/>
            <person name="Hahn J.H."/>
            <person name="Sangsakoo G."/>
            <person name="Vanavichit A."/>
            <person name="de Mattos Luiz.A.T."/>
            <person name="Zimmer P.D."/>
            <person name="Malone G."/>
            <person name="Dellagostin O."/>
            <person name="de Oliveira A.C."/>
            <person name="Bevan M."/>
            <person name="Bancroft I."/>
            <person name="Minx P."/>
            <person name="Cordum H."/>
            <person name="Wilson R."/>
            <person name="Cheng Z."/>
            <person name="Jin W."/>
            <person name="Jiang J."/>
            <person name="Leong S.A."/>
            <person name="Iwama H."/>
            <person name="Gojobori T."/>
            <person name="Itoh T."/>
            <person name="Niimura Y."/>
            <person name="Fujii Y."/>
            <person name="Habara T."/>
            <person name="Sakai H."/>
            <person name="Sato Y."/>
            <person name="Wilson G."/>
            <person name="Kumar K."/>
            <person name="McCouch S."/>
            <person name="Juretic N."/>
            <person name="Hoen D."/>
            <person name="Wright S."/>
            <person name="Bruskiewich R."/>
            <person name="Bureau T."/>
            <person name="Miyao A."/>
            <person name="Hirochika H."/>
            <person name="Nishikawa T."/>
            <person name="Kadowaki K."/>
            <person name="Sugiura M."/>
            <person name="Burr B."/>
            <person name="Sasaki T."/>
        </authorList>
    </citation>
    <scope>NUCLEOTIDE SEQUENCE [LARGE SCALE GENOMIC DNA]</scope>
    <source>
        <strain evidence="3">cv. Nipponbare</strain>
    </source>
</reference>
<feature type="region of interest" description="Disordered" evidence="1">
    <location>
        <begin position="1"/>
        <end position="39"/>
    </location>
</feature>
<reference evidence="2 3" key="3">
    <citation type="journal article" date="2013" name="Rice">
        <title>Improvement of the Oryza sativa Nipponbare reference genome using next generation sequence and optical map data.</title>
        <authorList>
            <person name="Kawahara Y."/>
            <person name="de la Bastide M."/>
            <person name="Hamilton J.P."/>
            <person name="Kanamori H."/>
            <person name="McCombie W.R."/>
            <person name="Ouyang S."/>
            <person name="Schwartz D.C."/>
            <person name="Tanaka T."/>
            <person name="Wu J."/>
            <person name="Zhou S."/>
            <person name="Childs K.L."/>
            <person name="Davidson R.M."/>
            <person name="Lin H."/>
            <person name="Quesada-Ocampo L."/>
            <person name="Vaillancourt B."/>
            <person name="Sakai H."/>
            <person name="Lee S.S."/>
            <person name="Kim J."/>
            <person name="Numa H."/>
            <person name="Itoh T."/>
            <person name="Buell C.R."/>
            <person name="Matsumoto T."/>
        </authorList>
    </citation>
    <scope>NUCLEOTIDE SEQUENCE [LARGE SCALE GENOMIC DNA]</scope>
    <source>
        <strain evidence="3">cv. Nipponbare</strain>
    </source>
</reference>
<evidence type="ECO:0000256" key="1">
    <source>
        <dbReference type="SAM" id="MobiDB-lite"/>
    </source>
</evidence>
<dbReference type="EMBL" id="AP014957">
    <property type="protein sequence ID" value="BAS70536.1"/>
    <property type="molecule type" value="Genomic_DNA"/>
</dbReference>
<proteinExistence type="predicted"/>
<feature type="compositionally biased region" description="Low complexity" evidence="1">
    <location>
        <begin position="162"/>
        <end position="171"/>
    </location>
</feature>
<dbReference type="STRING" id="39947.A0A0P0UYP0"/>
<protein>
    <submittedName>
        <fullName evidence="2">Os01g0162600 protein</fullName>
    </submittedName>
</protein>
<dbReference type="Proteomes" id="UP000059680">
    <property type="component" value="Chromosome 1"/>
</dbReference>
<gene>
    <name evidence="2" type="ordered locus">Os01g0162600</name>
    <name evidence="2" type="ORF">OSNPB_010162600</name>
</gene>
<dbReference type="AlphaFoldDB" id="A0A0P0UYP0"/>
<feature type="region of interest" description="Disordered" evidence="1">
    <location>
        <begin position="127"/>
        <end position="171"/>
    </location>
</feature>
<accession>A0A0P0UYP0</accession>
<evidence type="ECO:0000313" key="3">
    <source>
        <dbReference type="Proteomes" id="UP000059680"/>
    </source>
</evidence>
<reference evidence="2 3" key="2">
    <citation type="journal article" date="2013" name="Plant Cell Physiol.">
        <title>Rice Annotation Project Database (RAP-DB): an integrative and interactive database for rice genomics.</title>
        <authorList>
            <person name="Sakai H."/>
            <person name="Lee S.S."/>
            <person name="Tanaka T."/>
            <person name="Numa H."/>
            <person name="Kim J."/>
            <person name="Kawahara Y."/>
            <person name="Wakimoto H."/>
            <person name="Yang C.C."/>
            <person name="Iwamoto M."/>
            <person name="Abe T."/>
            <person name="Yamada Y."/>
            <person name="Muto A."/>
            <person name="Inokuchi H."/>
            <person name="Ikemura T."/>
            <person name="Matsumoto T."/>
            <person name="Sasaki T."/>
            <person name="Itoh T."/>
        </authorList>
    </citation>
    <scope>NUCLEOTIDE SEQUENCE [LARGE SCALE GENOMIC DNA]</scope>
    <source>
        <strain evidence="3">cv. Nipponbare</strain>
    </source>
</reference>